<name>A0A0T7GE51_NEOGA</name>
<dbReference type="Gene3D" id="1.20.1050.10">
    <property type="match status" value="1"/>
</dbReference>
<dbReference type="PANTHER" id="PTHR44051:SF8">
    <property type="entry name" value="GLUTATHIONE S-TRANSFERASE GSTA"/>
    <property type="match status" value="1"/>
</dbReference>
<dbReference type="InterPro" id="IPR040079">
    <property type="entry name" value="Glutathione_S-Trfase"/>
</dbReference>
<feature type="domain" description="GST N-terminal" evidence="1">
    <location>
        <begin position="15"/>
        <end position="97"/>
    </location>
</feature>
<reference evidence="3 4" key="1">
    <citation type="submission" date="2014-08" db="EMBL/GenBank/DDBJ databases">
        <authorList>
            <person name="Chen Y.-H."/>
        </authorList>
    </citation>
    <scope>NUCLEOTIDE SEQUENCE [LARGE SCALE GENOMIC DNA]</scope>
</reference>
<dbReference type="Pfam" id="PF13409">
    <property type="entry name" value="GST_N_2"/>
    <property type="match status" value="1"/>
</dbReference>
<sequence length="226" mass="25560">MTDLSAASGRISNPTGKLILFYSPGACSLASHIALEETGRPFRPVRTLLSENQHLTPEYLAINPRAKVPALIAPDGRVITENTAILTFIALTSPDAGLFPADILDQTLCISQMAWFSNTPHIFQRAKFRPYRFVERKEIYDDVRSKAVSSYWESMQEIDGLIAGNKWIMGDRYTVVDPYALVFYGWGRSNGLPMDTLKSFTRHHNQMRERAAVRAVLEREDNPHFK</sequence>
<dbReference type="SFLD" id="SFLDG00358">
    <property type="entry name" value="Main_(cytGST)"/>
    <property type="match status" value="1"/>
</dbReference>
<dbReference type="InterPro" id="IPR036249">
    <property type="entry name" value="Thioredoxin-like_sf"/>
</dbReference>
<gene>
    <name evidence="3" type="ORF">NGAL_HAMBI1189_09720</name>
</gene>
<dbReference type="InterPro" id="IPR004045">
    <property type="entry name" value="Glutathione_S-Trfase_N"/>
</dbReference>
<dbReference type="PANTHER" id="PTHR44051">
    <property type="entry name" value="GLUTATHIONE S-TRANSFERASE-RELATED"/>
    <property type="match status" value="1"/>
</dbReference>
<evidence type="ECO:0000259" key="2">
    <source>
        <dbReference type="PROSITE" id="PS50405"/>
    </source>
</evidence>
<proteinExistence type="predicted"/>
<evidence type="ECO:0000313" key="4">
    <source>
        <dbReference type="Proteomes" id="UP000039660"/>
    </source>
</evidence>
<protein>
    <submittedName>
        <fullName evidence="3">Glutathione S-transferase</fullName>
    </submittedName>
</protein>
<keyword evidence="3" id="KW-0808">Transferase</keyword>
<accession>A0A0T7GE51</accession>
<dbReference type="PROSITE" id="PS50404">
    <property type="entry name" value="GST_NTER"/>
    <property type="match status" value="1"/>
</dbReference>
<dbReference type="AlphaFoldDB" id="A0A0T7GE51"/>
<dbReference type="SUPFAM" id="SSF52833">
    <property type="entry name" value="Thioredoxin-like"/>
    <property type="match status" value="1"/>
</dbReference>
<dbReference type="PROSITE" id="PS50405">
    <property type="entry name" value="GST_CTER"/>
    <property type="match status" value="1"/>
</dbReference>
<evidence type="ECO:0000313" key="3">
    <source>
        <dbReference type="EMBL" id="CDZ45570.1"/>
    </source>
</evidence>
<dbReference type="EMBL" id="CCRK01000002">
    <property type="protein sequence ID" value="CDZ45570.1"/>
    <property type="molecule type" value="Genomic_DNA"/>
</dbReference>
<dbReference type="CDD" id="cd03057">
    <property type="entry name" value="GST_N_Beta"/>
    <property type="match status" value="1"/>
</dbReference>
<dbReference type="GO" id="GO:0016740">
    <property type="term" value="F:transferase activity"/>
    <property type="evidence" value="ECO:0007669"/>
    <property type="project" value="UniProtKB-KW"/>
</dbReference>
<dbReference type="RefSeq" id="WP_046631883.1">
    <property type="nucleotide sequence ID" value="NZ_CCRK01000002.1"/>
</dbReference>
<dbReference type="InterPro" id="IPR010987">
    <property type="entry name" value="Glutathione-S-Trfase_C-like"/>
</dbReference>
<dbReference type="Gene3D" id="3.40.30.10">
    <property type="entry name" value="Glutaredoxin"/>
    <property type="match status" value="1"/>
</dbReference>
<dbReference type="SFLD" id="SFLDS00019">
    <property type="entry name" value="Glutathione_Transferase_(cytos"/>
    <property type="match status" value="1"/>
</dbReference>
<organism evidence="3 4">
    <name type="scientific">Neorhizobium galegae bv. officinalis</name>
    <dbReference type="NCBI Taxonomy" id="323656"/>
    <lineage>
        <taxon>Bacteria</taxon>
        <taxon>Pseudomonadati</taxon>
        <taxon>Pseudomonadota</taxon>
        <taxon>Alphaproteobacteria</taxon>
        <taxon>Hyphomicrobiales</taxon>
        <taxon>Rhizobiaceae</taxon>
        <taxon>Rhizobium/Agrobacterium group</taxon>
        <taxon>Neorhizobium</taxon>
    </lineage>
</organism>
<dbReference type="Proteomes" id="UP000039660">
    <property type="component" value="Unassembled WGS sequence"/>
</dbReference>
<dbReference type="SUPFAM" id="SSF47616">
    <property type="entry name" value="GST C-terminal domain-like"/>
    <property type="match status" value="1"/>
</dbReference>
<evidence type="ECO:0000259" key="1">
    <source>
        <dbReference type="PROSITE" id="PS50404"/>
    </source>
</evidence>
<dbReference type="InterPro" id="IPR036282">
    <property type="entry name" value="Glutathione-S-Trfase_C_sf"/>
</dbReference>
<feature type="domain" description="GST C-terminal" evidence="2">
    <location>
        <begin position="102"/>
        <end position="225"/>
    </location>
</feature>